<protein>
    <submittedName>
        <fullName evidence="1">Two-component sensor histidine kinase</fullName>
    </submittedName>
</protein>
<dbReference type="Proteomes" id="UP000004277">
    <property type="component" value="Unassembled WGS sequence"/>
</dbReference>
<proteinExistence type="predicted"/>
<name>A0ACD3SQH8_9BURK</name>
<sequence>MGSRVASADLAQRAEYLAQMGDFLVTLSLTGTRIAIALVILGCSLDAVLYPEHFTPFLALRIIASLLIYAMCLVGNTEWGVRHIYAVTVTWLLVPQIMISIMIAVTEGAASMYWGGLLLAIFAASVILPYGMVKNTLFGVISFFIYILACLWHDREFFLVGSFYIQSIFILMVSCVGILGTIFNEWVGFRMFQLKTALAGKVEELQCVNRNLLDIKGQLLQQEKMAALGTLSAGLLHEVNNPVNFCLMAVEVGLEDPLIAQSSSLKECLLDAQTGMRRVQQIVSDLKTFAYRGPTEGMDVPFYFDKALDSARRLSSHELRPVRVTTDLDPNGLVRGDEALIIGVLINLLTNAALALVSKGHADPLIEVKSRWANGRLHVSVCDNGRGIAPHNLERIFEPFFTTRDVGKGLGLGLSISYSVIENHGGRLVAESEEGAWTRMSFDLPSGEDHG</sequence>
<evidence type="ECO:0000313" key="2">
    <source>
        <dbReference type="Proteomes" id="UP000004277"/>
    </source>
</evidence>
<gene>
    <name evidence="1" type="ORF">MW7_006800</name>
</gene>
<evidence type="ECO:0000313" key="1">
    <source>
        <dbReference type="EMBL" id="TMS58438.1"/>
    </source>
</evidence>
<organism evidence="1 2">
    <name type="scientific">Imbroritus primus</name>
    <dbReference type="NCBI Taxonomy" id="3058603"/>
    <lineage>
        <taxon>Bacteria</taxon>
        <taxon>Pseudomonadati</taxon>
        <taxon>Pseudomonadota</taxon>
        <taxon>Betaproteobacteria</taxon>
        <taxon>Burkholderiales</taxon>
        <taxon>Burkholderiaceae</taxon>
        <taxon>Imbroritus</taxon>
    </lineage>
</organism>
<reference evidence="1" key="1">
    <citation type="submission" date="2019-05" db="EMBL/GenBank/DDBJ databases">
        <title>Revised genome assembly of Burkholderiaceae (previously Ralstonia) sp. PBA.</title>
        <authorList>
            <person name="Gan H.M."/>
        </authorList>
    </citation>
    <scope>NUCLEOTIDE SEQUENCE</scope>
    <source>
        <strain evidence="1">PBA</strain>
    </source>
</reference>
<keyword evidence="2" id="KW-1185">Reference proteome</keyword>
<dbReference type="EMBL" id="AKCV02000015">
    <property type="protein sequence ID" value="TMS58438.1"/>
    <property type="molecule type" value="Genomic_DNA"/>
</dbReference>
<comment type="caution">
    <text evidence="1">The sequence shown here is derived from an EMBL/GenBank/DDBJ whole genome shotgun (WGS) entry which is preliminary data.</text>
</comment>
<keyword evidence="1" id="KW-0418">Kinase</keyword>
<accession>A0ACD3SQH8</accession>
<keyword evidence="1" id="KW-0808">Transferase</keyword>